<dbReference type="SUPFAM" id="SSF46689">
    <property type="entry name" value="Homeodomain-like"/>
    <property type="match status" value="1"/>
</dbReference>
<accession>A0A9W6QX42</accession>
<protein>
    <submittedName>
        <fullName evidence="6">TetR family transcriptional regulator</fullName>
    </submittedName>
</protein>
<keyword evidence="3" id="KW-0804">Transcription</keyword>
<dbReference type="PANTHER" id="PTHR30055">
    <property type="entry name" value="HTH-TYPE TRANSCRIPTIONAL REGULATOR RUTR"/>
    <property type="match status" value="1"/>
</dbReference>
<dbReference type="InterPro" id="IPR050109">
    <property type="entry name" value="HTH-type_TetR-like_transc_reg"/>
</dbReference>
<dbReference type="Pfam" id="PF00440">
    <property type="entry name" value="TetR_N"/>
    <property type="match status" value="1"/>
</dbReference>
<dbReference type="GO" id="GO:0045892">
    <property type="term" value="P:negative regulation of DNA-templated transcription"/>
    <property type="evidence" value="ECO:0007669"/>
    <property type="project" value="InterPro"/>
</dbReference>
<name>A0A9W6QX42_9PSEU</name>
<reference evidence="6" key="1">
    <citation type="submission" date="2023-03" db="EMBL/GenBank/DDBJ databases">
        <title>Amycolatopsis taiwanensis NBRC 103393.</title>
        <authorList>
            <person name="Ichikawa N."/>
            <person name="Sato H."/>
            <person name="Tonouchi N."/>
        </authorList>
    </citation>
    <scope>NUCLEOTIDE SEQUENCE</scope>
    <source>
        <strain evidence="6">NBRC 103393</strain>
    </source>
</reference>
<dbReference type="PANTHER" id="PTHR30055:SF151">
    <property type="entry name" value="TRANSCRIPTIONAL REGULATORY PROTEIN"/>
    <property type="match status" value="1"/>
</dbReference>
<dbReference type="Gene3D" id="1.10.10.60">
    <property type="entry name" value="Homeodomain-like"/>
    <property type="match status" value="1"/>
</dbReference>
<dbReference type="PROSITE" id="PS50977">
    <property type="entry name" value="HTH_TETR_2"/>
    <property type="match status" value="1"/>
</dbReference>
<evidence type="ECO:0000313" key="6">
    <source>
        <dbReference type="EMBL" id="GLY63627.1"/>
    </source>
</evidence>
<dbReference type="Proteomes" id="UP001165136">
    <property type="component" value="Unassembled WGS sequence"/>
</dbReference>
<feature type="domain" description="HTH tetR-type" evidence="5">
    <location>
        <begin position="28"/>
        <end position="88"/>
    </location>
</feature>
<evidence type="ECO:0000256" key="3">
    <source>
        <dbReference type="ARBA" id="ARBA00023163"/>
    </source>
</evidence>
<sequence>MASDDDVPVELRRLWGLASPSRLGRPAELDVGRVVGTAVELADRDGLPGATLPKVAKALGFTTMSLYRYVGSKDELLVLMTDAGTGEPPEITASTWRDGLLQWATALWELYLRRPWLVRVPVSGPPSGPNQIAWLESALAILRDTGLDWAQKLGAVGLLGGYARQAATQAHDLAAGRAPDVDQPSAERDYGRALARLVDSDRFPEVARLFASTLFEAPTPEAIEDPAGNDFIIGLQFVLDGIDSAIPGNVS</sequence>
<dbReference type="Pfam" id="PF02909">
    <property type="entry name" value="TetR_C_1"/>
    <property type="match status" value="1"/>
</dbReference>
<gene>
    <name evidence="6" type="ORF">Atai01_02460</name>
</gene>
<dbReference type="SUPFAM" id="SSF48498">
    <property type="entry name" value="Tetracyclin repressor-like, C-terminal domain"/>
    <property type="match status" value="1"/>
</dbReference>
<evidence type="ECO:0000313" key="7">
    <source>
        <dbReference type="Proteomes" id="UP001165136"/>
    </source>
</evidence>
<dbReference type="InterPro" id="IPR009057">
    <property type="entry name" value="Homeodomain-like_sf"/>
</dbReference>
<evidence type="ECO:0000256" key="2">
    <source>
        <dbReference type="ARBA" id="ARBA00023125"/>
    </source>
</evidence>
<dbReference type="InterPro" id="IPR036271">
    <property type="entry name" value="Tet_transcr_reg_TetR-rel_C_sf"/>
</dbReference>
<dbReference type="InterPro" id="IPR004111">
    <property type="entry name" value="Repressor_TetR_C"/>
</dbReference>
<evidence type="ECO:0000256" key="1">
    <source>
        <dbReference type="ARBA" id="ARBA00023015"/>
    </source>
</evidence>
<dbReference type="Gene3D" id="1.10.357.10">
    <property type="entry name" value="Tetracycline Repressor, domain 2"/>
    <property type="match status" value="1"/>
</dbReference>
<proteinExistence type="predicted"/>
<comment type="caution">
    <text evidence="6">The sequence shown here is derived from an EMBL/GenBank/DDBJ whole genome shotgun (WGS) entry which is preliminary data.</text>
</comment>
<dbReference type="InterPro" id="IPR001647">
    <property type="entry name" value="HTH_TetR"/>
</dbReference>
<organism evidence="6 7">
    <name type="scientific">Amycolatopsis taiwanensis</name>
    <dbReference type="NCBI Taxonomy" id="342230"/>
    <lineage>
        <taxon>Bacteria</taxon>
        <taxon>Bacillati</taxon>
        <taxon>Actinomycetota</taxon>
        <taxon>Actinomycetes</taxon>
        <taxon>Pseudonocardiales</taxon>
        <taxon>Pseudonocardiaceae</taxon>
        <taxon>Amycolatopsis</taxon>
    </lineage>
</organism>
<dbReference type="GO" id="GO:0000976">
    <property type="term" value="F:transcription cis-regulatory region binding"/>
    <property type="evidence" value="ECO:0007669"/>
    <property type="project" value="TreeGrafter"/>
</dbReference>
<keyword evidence="1" id="KW-0805">Transcription regulation</keyword>
<feature type="DNA-binding region" description="H-T-H motif" evidence="4">
    <location>
        <begin position="51"/>
        <end position="70"/>
    </location>
</feature>
<dbReference type="AlphaFoldDB" id="A0A9W6QX42"/>
<dbReference type="EMBL" id="BSTI01000001">
    <property type="protein sequence ID" value="GLY63627.1"/>
    <property type="molecule type" value="Genomic_DNA"/>
</dbReference>
<evidence type="ECO:0000256" key="4">
    <source>
        <dbReference type="PROSITE-ProRule" id="PRU00335"/>
    </source>
</evidence>
<evidence type="ECO:0000259" key="5">
    <source>
        <dbReference type="PROSITE" id="PS50977"/>
    </source>
</evidence>
<keyword evidence="7" id="KW-1185">Reference proteome</keyword>
<dbReference type="RefSeq" id="WP_285485560.1">
    <property type="nucleotide sequence ID" value="NZ_BSTI01000001.1"/>
</dbReference>
<keyword evidence="2 4" id="KW-0238">DNA-binding</keyword>
<dbReference type="GO" id="GO:0003700">
    <property type="term" value="F:DNA-binding transcription factor activity"/>
    <property type="evidence" value="ECO:0007669"/>
    <property type="project" value="TreeGrafter"/>
</dbReference>